<dbReference type="InterPro" id="IPR002853">
    <property type="entry name" value="TFIIE_asu"/>
</dbReference>
<feature type="domain" description="Transcription initiation factor IIE subunit alpha N-terminal" evidence="2">
    <location>
        <begin position="31"/>
        <end position="180"/>
    </location>
</feature>
<dbReference type="STRING" id="81824.A9UUK4"/>
<gene>
    <name evidence="3" type="ORF">MONBRDRAFT_24057</name>
</gene>
<dbReference type="SUPFAM" id="SSF57783">
    <property type="entry name" value="Zinc beta-ribbon"/>
    <property type="match status" value="1"/>
</dbReference>
<dbReference type="InterPro" id="IPR039997">
    <property type="entry name" value="TFE"/>
</dbReference>
<dbReference type="GO" id="GO:0005673">
    <property type="term" value="C:transcription factor TFIIE complex"/>
    <property type="evidence" value="ECO:0000318"/>
    <property type="project" value="GO_Central"/>
</dbReference>
<dbReference type="RefSeq" id="XP_001744215.1">
    <property type="nucleotide sequence ID" value="XM_001744163.1"/>
</dbReference>
<dbReference type="PANTHER" id="PTHR13097">
    <property type="entry name" value="TRANSCRIPTION INITIATION FACTOR IIE, ALPHA SUBUNIT"/>
    <property type="match status" value="1"/>
</dbReference>
<dbReference type="InterPro" id="IPR024550">
    <property type="entry name" value="TFIIEa/SarR/Rpc3_HTH_dom"/>
</dbReference>
<organism evidence="3 4">
    <name type="scientific">Monosiga brevicollis</name>
    <name type="common">Choanoflagellate</name>
    <dbReference type="NCBI Taxonomy" id="81824"/>
    <lineage>
        <taxon>Eukaryota</taxon>
        <taxon>Choanoflagellata</taxon>
        <taxon>Craspedida</taxon>
        <taxon>Salpingoecidae</taxon>
        <taxon>Monosiga</taxon>
    </lineage>
</organism>
<sequence>MDEDQEILFIIPPEFQELARKAVRAFYGNEPTCVVLLDLIIAQGGCVKDAVLEELTQLERSTIKGPLSKLRQDHMLQEHAMTDPFAPLDARSRKATYWFINYPPLINALKYKLLRLRHMLDEEAKQARFQSNYVCPKCSRSYTDMDYAEILVVDKFVCPQCRLELEDRADQSKADRVNQLMSRLSEQTVEFQKLLQYADTKMVSEKLTYPKVFRNPLEERHQHMHKARSTRIRAERHVSQRKRPNQEYNEDKSVVSFVNDTEAREQRKAQPLHLQQNTVLLTEEEASAEMSKRAKLQNDSSDKAGAASTNQSAGVSAMLARLQAQEEQHNPSDELDGDESDFEGEDDDEDDEFEDAVYEEKRTMMIDGQEVDIDDVTDEMVAEFDAEQIEIYNELFKGDA</sequence>
<dbReference type="GO" id="GO:0006367">
    <property type="term" value="P:transcription initiation at RNA polymerase II promoter"/>
    <property type="evidence" value="ECO:0000318"/>
    <property type="project" value="GO_Central"/>
</dbReference>
<dbReference type="EMBL" id="CH991546">
    <property type="protein sequence ID" value="EDQ90918.1"/>
    <property type="molecule type" value="Genomic_DNA"/>
</dbReference>
<evidence type="ECO:0000256" key="1">
    <source>
        <dbReference type="SAM" id="MobiDB-lite"/>
    </source>
</evidence>
<dbReference type="InParanoid" id="A9UUK4"/>
<dbReference type="AlphaFoldDB" id="A9UUK4"/>
<name>A9UUK4_MONBE</name>
<dbReference type="Pfam" id="PF02002">
    <property type="entry name" value="TFIIE_alpha"/>
    <property type="match status" value="1"/>
</dbReference>
<protein>
    <recommendedName>
        <fullName evidence="2">Transcription initiation factor IIE subunit alpha N-terminal domain-containing protein</fullName>
    </recommendedName>
</protein>
<dbReference type="KEGG" id="mbr:MONBRDRAFT_24057"/>
<accession>A9UUK4</accession>
<feature type="compositionally biased region" description="Acidic residues" evidence="1">
    <location>
        <begin position="333"/>
        <end position="356"/>
    </location>
</feature>
<evidence type="ECO:0000313" key="3">
    <source>
        <dbReference type="EMBL" id="EDQ90918.1"/>
    </source>
</evidence>
<dbReference type="OMA" id="ERMANTR"/>
<dbReference type="FunCoup" id="A9UUK4">
    <property type="interactions" value="1381"/>
</dbReference>
<evidence type="ECO:0000313" key="4">
    <source>
        <dbReference type="Proteomes" id="UP000001357"/>
    </source>
</evidence>
<feature type="region of interest" description="Disordered" evidence="1">
    <location>
        <begin position="285"/>
        <end position="356"/>
    </location>
</feature>
<dbReference type="eggNOG" id="KOG2593">
    <property type="taxonomic scope" value="Eukaryota"/>
</dbReference>
<reference evidence="3 4" key="1">
    <citation type="journal article" date="2008" name="Nature">
        <title>The genome of the choanoflagellate Monosiga brevicollis and the origin of metazoans.</title>
        <authorList>
            <consortium name="JGI Sequencing"/>
            <person name="King N."/>
            <person name="Westbrook M.J."/>
            <person name="Young S.L."/>
            <person name="Kuo A."/>
            <person name="Abedin M."/>
            <person name="Chapman J."/>
            <person name="Fairclough S."/>
            <person name="Hellsten U."/>
            <person name="Isogai Y."/>
            <person name="Letunic I."/>
            <person name="Marr M."/>
            <person name="Pincus D."/>
            <person name="Putnam N."/>
            <person name="Rokas A."/>
            <person name="Wright K.J."/>
            <person name="Zuzow R."/>
            <person name="Dirks W."/>
            <person name="Good M."/>
            <person name="Goodstein D."/>
            <person name="Lemons D."/>
            <person name="Li W."/>
            <person name="Lyons J.B."/>
            <person name="Morris A."/>
            <person name="Nichols S."/>
            <person name="Richter D.J."/>
            <person name="Salamov A."/>
            <person name="Bork P."/>
            <person name="Lim W.A."/>
            <person name="Manning G."/>
            <person name="Miller W.T."/>
            <person name="McGinnis W."/>
            <person name="Shapiro H."/>
            <person name="Tjian R."/>
            <person name="Grigoriev I.V."/>
            <person name="Rokhsar D."/>
        </authorList>
    </citation>
    <scope>NUCLEOTIDE SEQUENCE [LARGE SCALE GENOMIC DNA]</scope>
    <source>
        <strain evidence="4">MX1 / ATCC 50154</strain>
    </source>
</reference>
<dbReference type="Proteomes" id="UP000001357">
    <property type="component" value="Unassembled WGS sequence"/>
</dbReference>
<proteinExistence type="predicted"/>
<dbReference type="Gene3D" id="3.30.40.10">
    <property type="entry name" value="Zinc/RING finger domain, C3HC4 (zinc finger)"/>
    <property type="match status" value="1"/>
</dbReference>
<feature type="compositionally biased region" description="Basic residues" evidence="1">
    <location>
        <begin position="222"/>
        <end position="231"/>
    </location>
</feature>
<dbReference type="SMART" id="SM00531">
    <property type="entry name" value="TFIIE"/>
    <property type="match status" value="1"/>
</dbReference>
<dbReference type="GeneID" id="5889526"/>
<dbReference type="PANTHER" id="PTHR13097:SF7">
    <property type="entry name" value="GENERAL TRANSCRIPTION FACTOR IIE SUBUNIT 1"/>
    <property type="match status" value="1"/>
</dbReference>
<keyword evidence="4" id="KW-1185">Reference proteome</keyword>
<dbReference type="InterPro" id="IPR013083">
    <property type="entry name" value="Znf_RING/FYVE/PHD"/>
</dbReference>
<feature type="region of interest" description="Disordered" evidence="1">
    <location>
        <begin position="221"/>
        <end position="255"/>
    </location>
</feature>
<evidence type="ECO:0000259" key="2">
    <source>
        <dbReference type="SMART" id="SM00531"/>
    </source>
</evidence>